<evidence type="ECO:0000256" key="6">
    <source>
        <dbReference type="ARBA" id="ARBA00022833"/>
    </source>
</evidence>
<dbReference type="Gene3D" id="3.30.160.60">
    <property type="entry name" value="Classic Zinc Finger"/>
    <property type="match status" value="2"/>
</dbReference>
<evidence type="ECO:0000256" key="3">
    <source>
        <dbReference type="ARBA" id="ARBA00022723"/>
    </source>
</evidence>
<sequence length="625" mass="73318">MENFNTLEDEFLEQSLHHHDNFEDMIKNNIQIYEKSPVMKVRLLDSYIFDKFGEIYDTEFITTVFQHVIGEDVPNIVEVPKEIDYHFWIDMMDQGKRSKKKCSTSGILDFGMSLSVAENFSFVEIPAVTKKLENIFWEHQYAYTSYYSSLILDKTVPQNEINKELYDLEYILSSERPDCKEKIKLCCFGTQIPWRIDTVNQYHLIFNLFGTPIQWYIVEGCNRDSLISYLKKLEPKGSETCNAFYIHKKYCFGPDFLERANIPYKTMVQESGKLFISKPGTCFFVFHYGYSIVMEKTIKCDHTIFTAQHVFPALCTCGKFDQTNTVFDQILSSNSDIYGHFNENLNQQFHMSQDNGLEHYWLSSKNNKYWTSQVKTLLNKSSNSENFETNSPETRLCVSTPPTDMTKSLTPHDIKLANSIPEFIKRQLETMKPIYKEKVTDDKEVIYWLASDLDYYHNSECEDMVLFSTKPKRKCVKRGKYPNKSRKPLKFKIRYFQTKIQTNTKSTFPVAKKLRLLPQPSGFSLLVPEETFLSDDESSKNVESLGQIFNSKIRYSDGFKYFYCEICDHNFPSSYHLIRHRNSVHSAEKPYNCPICSKGFKRKDHVSQHLKKKTPCRQKHYSLSI</sequence>
<evidence type="ECO:0000256" key="5">
    <source>
        <dbReference type="ARBA" id="ARBA00022771"/>
    </source>
</evidence>
<dbReference type="GO" id="GO:0003700">
    <property type="term" value="F:DNA-binding transcription factor activity"/>
    <property type="evidence" value="ECO:0007669"/>
    <property type="project" value="TreeGrafter"/>
</dbReference>
<dbReference type="EMBL" id="LLZZ01000108">
    <property type="protein sequence ID" value="KTB07120.1"/>
    <property type="molecule type" value="Genomic_DNA"/>
</dbReference>
<evidence type="ECO:0000256" key="1">
    <source>
        <dbReference type="ARBA" id="ARBA00004123"/>
    </source>
</evidence>
<evidence type="ECO:0000313" key="11">
    <source>
        <dbReference type="EMBL" id="KTB07120.1"/>
    </source>
</evidence>
<evidence type="ECO:0000256" key="8">
    <source>
        <dbReference type="ARBA" id="ARBA00023242"/>
    </source>
</evidence>
<dbReference type="FunFam" id="3.30.160.60:FF:000100">
    <property type="entry name" value="Zinc finger 45-like"/>
    <property type="match status" value="1"/>
</dbReference>
<dbReference type="GO" id="GO:0000978">
    <property type="term" value="F:RNA polymerase II cis-regulatory region sequence-specific DNA binding"/>
    <property type="evidence" value="ECO:0007669"/>
    <property type="project" value="TreeGrafter"/>
</dbReference>
<dbReference type="PANTHER" id="PTHR24404">
    <property type="entry name" value="ZINC FINGER PROTEIN"/>
    <property type="match status" value="1"/>
</dbReference>
<evidence type="ECO:0000256" key="4">
    <source>
        <dbReference type="ARBA" id="ARBA00022737"/>
    </source>
</evidence>
<gene>
    <name evidence="11" type="ORF">AO440_001820</name>
</gene>
<dbReference type="InterPro" id="IPR050589">
    <property type="entry name" value="Ikaros_C2H2-ZF"/>
</dbReference>
<evidence type="ECO:0000256" key="7">
    <source>
        <dbReference type="ARBA" id="ARBA00023125"/>
    </source>
</evidence>
<feature type="domain" description="C2H2-type" evidence="10">
    <location>
        <begin position="562"/>
        <end position="590"/>
    </location>
</feature>
<evidence type="ECO:0000256" key="2">
    <source>
        <dbReference type="ARBA" id="ARBA00022491"/>
    </source>
</evidence>
<keyword evidence="6" id="KW-0862">Zinc</keyword>
<evidence type="ECO:0000313" key="12">
    <source>
        <dbReference type="Proteomes" id="UP000054886"/>
    </source>
</evidence>
<dbReference type="PROSITE" id="PS50157">
    <property type="entry name" value="ZINC_FINGER_C2H2_2"/>
    <property type="match status" value="2"/>
</dbReference>
<dbReference type="Pfam" id="PF00096">
    <property type="entry name" value="zf-C2H2"/>
    <property type="match status" value="2"/>
</dbReference>
<name>A0A0W0D5J1_CANGB</name>
<dbReference type="AlphaFoldDB" id="A0A0W0D5J1"/>
<keyword evidence="8" id="KW-0539">Nucleus</keyword>
<dbReference type="InterPro" id="IPR013087">
    <property type="entry name" value="Znf_C2H2_type"/>
</dbReference>
<dbReference type="Pfam" id="PF02373">
    <property type="entry name" value="JmjC"/>
    <property type="match status" value="1"/>
</dbReference>
<dbReference type="PROSITE" id="PS00028">
    <property type="entry name" value="ZINC_FINGER_C2H2_1"/>
    <property type="match status" value="1"/>
</dbReference>
<proteinExistence type="predicted"/>
<evidence type="ECO:0000256" key="9">
    <source>
        <dbReference type="PROSITE-ProRule" id="PRU00042"/>
    </source>
</evidence>
<keyword evidence="5 9" id="KW-0863">Zinc-finger</keyword>
<dbReference type="VEuPathDB" id="FungiDB:GWK60_G07843"/>
<feature type="domain" description="C2H2-type" evidence="10">
    <location>
        <begin position="591"/>
        <end position="618"/>
    </location>
</feature>
<dbReference type="Gene3D" id="2.60.120.650">
    <property type="entry name" value="Cupin"/>
    <property type="match status" value="1"/>
</dbReference>
<accession>A0A0W0D5J1</accession>
<reference evidence="11 12" key="1">
    <citation type="submission" date="2015-10" db="EMBL/GenBank/DDBJ databases">
        <title>Draft genomes sequences of Candida glabrata isolates 1A, 1B, 2A, 2B, 3A and 3B.</title>
        <authorList>
            <person name="Haavelsrud O.E."/>
            <person name="Gaustad P."/>
        </authorList>
    </citation>
    <scope>NUCLEOTIDE SEQUENCE [LARGE SCALE GENOMIC DNA]</scope>
    <source>
        <strain evidence="11">910700640</strain>
    </source>
</reference>
<dbReference type="SMART" id="SM00355">
    <property type="entry name" value="ZnF_C2H2"/>
    <property type="match status" value="2"/>
</dbReference>
<dbReference type="SUPFAM" id="SSF57667">
    <property type="entry name" value="beta-beta-alpha zinc fingers"/>
    <property type="match status" value="1"/>
</dbReference>
<dbReference type="GO" id="GO:0006357">
    <property type="term" value="P:regulation of transcription by RNA polymerase II"/>
    <property type="evidence" value="ECO:0007669"/>
    <property type="project" value="TreeGrafter"/>
</dbReference>
<dbReference type="PANTHER" id="PTHR24404:SF114">
    <property type="entry name" value="KLUMPFUSS, ISOFORM B-RELATED"/>
    <property type="match status" value="1"/>
</dbReference>
<dbReference type="VEuPathDB" id="FungiDB:B1J91_G08107g"/>
<comment type="caution">
    <text evidence="11">The sequence shown here is derived from an EMBL/GenBank/DDBJ whole genome shotgun (WGS) entry which is preliminary data.</text>
</comment>
<dbReference type="Proteomes" id="UP000054886">
    <property type="component" value="Unassembled WGS sequence"/>
</dbReference>
<dbReference type="VEuPathDB" id="FungiDB:GVI51_G07975"/>
<protein>
    <submittedName>
        <fullName evidence="11">Transcriptional activator/repressor GIS1</fullName>
    </submittedName>
</protein>
<keyword evidence="2" id="KW-0678">Repressor</keyword>
<comment type="subcellular location">
    <subcellularLocation>
        <location evidence="1">Nucleus</location>
    </subcellularLocation>
</comment>
<evidence type="ECO:0000259" key="10">
    <source>
        <dbReference type="PROSITE" id="PS50157"/>
    </source>
</evidence>
<dbReference type="InterPro" id="IPR003347">
    <property type="entry name" value="JmjC_dom"/>
</dbReference>
<dbReference type="InterPro" id="IPR036236">
    <property type="entry name" value="Znf_C2H2_sf"/>
</dbReference>
<dbReference type="VEuPathDB" id="FungiDB:CAGL0G08107g"/>
<keyword evidence="3" id="KW-0479">Metal-binding</keyword>
<keyword evidence="4" id="KW-0677">Repeat</keyword>
<keyword evidence="7" id="KW-0238">DNA-binding</keyword>
<organism evidence="11 12">
    <name type="scientific">Candida glabrata</name>
    <name type="common">Yeast</name>
    <name type="synonym">Torulopsis glabrata</name>
    <dbReference type="NCBI Taxonomy" id="5478"/>
    <lineage>
        <taxon>Eukaryota</taxon>
        <taxon>Fungi</taxon>
        <taxon>Dikarya</taxon>
        <taxon>Ascomycota</taxon>
        <taxon>Saccharomycotina</taxon>
        <taxon>Saccharomycetes</taxon>
        <taxon>Saccharomycetales</taxon>
        <taxon>Saccharomycetaceae</taxon>
        <taxon>Nakaseomyces</taxon>
    </lineage>
</organism>
<dbReference type="GO" id="GO:0008270">
    <property type="term" value="F:zinc ion binding"/>
    <property type="evidence" value="ECO:0007669"/>
    <property type="project" value="UniProtKB-KW"/>
</dbReference>
<dbReference type="GO" id="GO:0005634">
    <property type="term" value="C:nucleus"/>
    <property type="evidence" value="ECO:0007669"/>
    <property type="project" value="UniProtKB-SubCell"/>
</dbReference>